<feature type="transmembrane region" description="Helical" evidence="1">
    <location>
        <begin position="213"/>
        <end position="233"/>
    </location>
</feature>
<keyword evidence="1" id="KW-1133">Transmembrane helix</keyword>
<feature type="transmembrane region" description="Helical" evidence="1">
    <location>
        <begin position="25"/>
        <end position="49"/>
    </location>
</feature>
<name>A0A1G6R495_9ACTN</name>
<feature type="transmembrane region" description="Helical" evidence="1">
    <location>
        <begin position="239"/>
        <end position="262"/>
    </location>
</feature>
<reference evidence="3" key="1">
    <citation type="submission" date="2016-10" db="EMBL/GenBank/DDBJ databases">
        <authorList>
            <person name="Varghese N."/>
            <person name="Submissions S."/>
        </authorList>
    </citation>
    <scope>NUCLEOTIDE SEQUENCE [LARGE SCALE GENOMIC DNA]</scope>
    <source>
        <strain evidence="3">CGMCC 4.3516</strain>
    </source>
</reference>
<dbReference type="Proteomes" id="UP000198949">
    <property type="component" value="Unassembled WGS sequence"/>
</dbReference>
<keyword evidence="1" id="KW-0812">Transmembrane</keyword>
<dbReference type="OrthoDB" id="569023at2"/>
<organism evidence="2 3">
    <name type="scientific">Glycomyces harbinensis</name>
    <dbReference type="NCBI Taxonomy" id="58114"/>
    <lineage>
        <taxon>Bacteria</taxon>
        <taxon>Bacillati</taxon>
        <taxon>Actinomycetota</taxon>
        <taxon>Actinomycetes</taxon>
        <taxon>Glycomycetales</taxon>
        <taxon>Glycomycetaceae</taxon>
        <taxon>Glycomyces</taxon>
    </lineage>
</organism>
<keyword evidence="3" id="KW-1185">Reference proteome</keyword>
<dbReference type="EMBL" id="FNAD01000001">
    <property type="protein sequence ID" value="SDC99422.1"/>
    <property type="molecule type" value="Genomic_DNA"/>
</dbReference>
<evidence type="ECO:0008006" key="4">
    <source>
        <dbReference type="Google" id="ProtNLM"/>
    </source>
</evidence>
<evidence type="ECO:0000256" key="1">
    <source>
        <dbReference type="SAM" id="Phobius"/>
    </source>
</evidence>
<protein>
    <recommendedName>
        <fullName evidence="4">Four helix bundle sensory module for signal transduction</fullName>
    </recommendedName>
</protein>
<evidence type="ECO:0000313" key="2">
    <source>
        <dbReference type="EMBL" id="SDC99422.1"/>
    </source>
</evidence>
<accession>A0A1G6R495</accession>
<proteinExistence type="predicted"/>
<gene>
    <name evidence="2" type="ORF">SAMN05216270_101287</name>
</gene>
<dbReference type="RefSeq" id="WP_091027360.1">
    <property type="nucleotide sequence ID" value="NZ_FNAD01000001.1"/>
</dbReference>
<feature type="transmembrane region" description="Helical" evidence="1">
    <location>
        <begin position="423"/>
        <end position="443"/>
    </location>
</feature>
<dbReference type="AlphaFoldDB" id="A0A1G6R495"/>
<evidence type="ECO:0000313" key="3">
    <source>
        <dbReference type="Proteomes" id="UP000198949"/>
    </source>
</evidence>
<sequence>MTASRDDAALGRLGLRRGTTGTTSLWSRAAVVVIALVAMVSSLAFAVVASRDALDTIGHESGPQVVATADLYFALSDADTQVATAILLGETDPDATEAAAREYARLRGDIAASLLEAHRLAGAAATQRDTIESIMTYYGEYEQLAAEALLQSEQAAYTEGQVPEAVLEAYRAASDLMQGWILPQAYNLTLENGTIVREAHDEAQSAIRFGIPAVALAGAAALAALIWLQVYFAQTFRRLLSPALLVATAVTGLYLYTGVVVLDAERDALAEAKTDGFDAALSLERAKAISNSLHADQIRFLLDPERADVYEQTYFDKAQQLVYVEAGNLEEYAASLEGAPSDTGLVAVGLDGSASGDDALAAYTALIRADAAMRASDAPPSERLATVVAAIADYEAALKDLSGRHLDLFADAIGEGESAIADFAFLLPAALVSLAVFTFSGIVPRLRELS</sequence>
<keyword evidence="1" id="KW-0472">Membrane</keyword>
<dbReference type="STRING" id="58114.SAMN05216270_101287"/>